<dbReference type="InterPro" id="IPR050188">
    <property type="entry name" value="RluA_PseudoU_synthase"/>
</dbReference>
<dbReference type="CDD" id="cd02869">
    <property type="entry name" value="PseudoU_synth_RluA_like"/>
    <property type="match status" value="1"/>
</dbReference>
<dbReference type="Proteomes" id="UP001339167">
    <property type="component" value="Unassembled WGS sequence"/>
</dbReference>
<accession>A0ABU7JF47</accession>
<dbReference type="SUPFAM" id="SSF55120">
    <property type="entry name" value="Pseudouridine synthase"/>
    <property type="match status" value="1"/>
</dbReference>
<organism evidence="2 3">
    <name type="scientific">Alkalimonas mucilaginosa</name>
    <dbReference type="NCBI Taxonomy" id="3057676"/>
    <lineage>
        <taxon>Bacteria</taxon>
        <taxon>Pseudomonadati</taxon>
        <taxon>Pseudomonadota</taxon>
        <taxon>Gammaproteobacteria</taxon>
        <taxon>Alkalimonas</taxon>
    </lineage>
</organism>
<dbReference type="Gene3D" id="3.30.2350.10">
    <property type="entry name" value="Pseudouridine synthase"/>
    <property type="match status" value="1"/>
</dbReference>
<evidence type="ECO:0000313" key="3">
    <source>
        <dbReference type="Proteomes" id="UP001339167"/>
    </source>
</evidence>
<gene>
    <name evidence="2" type="ORF">QWF21_07680</name>
</gene>
<dbReference type="RefSeq" id="WP_330087456.1">
    <property type="nucleotide sequence ID" value="NZ_JAUGZK010000004.1"/>
</dbReference>
<dbReference type="InterPro" id="IPR020103">
    <property type="entry name" value="PsdUridine_synth_cat_dom_sf"/>
</dbReference>
<evidence type="ECO:0000259" key="1">
    <source>
        <dbReference type="Pfam" id="PF00849"/>
    </source>
</evidence>
<name>A0ABU7JF47_9GAMM</name>
<comment type="caution">
    <text evidence="2">The sequence shown here is derived from an EMBL/GenBank/DDBJ whole genome shotgun (WGS) entry which is preliminary data.</text>
</comment>
<sequence>MTKFSRSWLIEKKEIAIQLLAEQVPELSKSRLKDAMAKGAVWLQQGKKQKRLRRAQAELLPGQTLALHYDAAILQREVAGSQLLLDRRAYSVWWKPAGMLSQGSLWGDHLSLLRQAEQQTKRAVHLIHRLDREASGLLLLAHDARAAAHLSQQFQNGQVEKLYHVAVQGQLSEALQYAAELATPLDGKACVTRFRLLKQLEHPDISWLQVNLLTGRKHQIRRHFSLVGHPVLGDPRYGNSSTAAATLALQAVSLGWQCPLSGQPMQHQLPESLRLLQD</sequence>
<dbReference type="EMBL" id="JAUGZK010000004">
    <property type="protein sequence ID" value="MEE2024125.1"/>
    <property type="molecule type" value="Genomic_DNA"/>
</dbReference>
<reference evidence="2 3" key="1">
    <citation type="submission" date="2023-06" db="EMBL/GenBank/DDBJ databases">
        <title>Alkalimonas sp., MEB004 an alkaliphilic bacterium isolated from Lonar Lake, India.</title>
        <authorList>
            <person name="Joshi A."/>
            <person name="Thite S."/>
        </authorList>
    </citation>
    <scope>NUCLEOTIDE SEQUENCE [LARGE SCALE GENOMIC DNA]</scope>
    <source>
        <strain evidence="2 3">MEB004</strain>
    </source>
</reference>
<dbReference type="Pfam" id="PF00849">
    <property type="entry name" value="PseudoU_synth_2"/>
    <property type="match status" value="1"/>
</dbReference>
<feature type="domain" description="Pseudouridine synthase RsuA/RluA-like" evidence="1">
    <location>
        <begin position="90"/>
        <end position="225"/>
    </location>
</feature>
<protein>
    <submittedName>
        <fullName evidence="2">RNA pseudouridine synthase</fullName>
    </submittedName>
</protein>
<dbReference type="PANTHER" id="PTHR21600">
    <property type="entry name" value="MITOCHONDRIAL RNA PSEUDOURIDINE SYNTHASE"/>
    <property type="match status" value="1"/>
</dbReference>
<dbReference type="InterPro" id="IPR006145">
    <property type="entry name" value="PsdUridine_synth_RsuA/RluA"/>
</dbReference>
<keyword evidence="3" id="KW-1185">Reference proteome</keyword>
<evidence type="ECO:0000313" key="2">
    <source>
        <dbReference type="EMBL" id="MEE2024125.1"/>
    </source>
</evidence>
<proteinExistence type="predicted"/>